<dbReference type="OrthoDB" id="258268at2"/>
<gene>
    <name evidence="3" type="ORF">AKJ08_2833</name>
</gene>
<evidence type="ECO:0000259" key="2">
    <source>
        <dbReference type="Pfam" id="PF10056"/>
    </source>
</evidence>
<dbReference type="InterPro" id="IPR018744">
    <property type="entry name" value="DUF2293"/>
</dbReference>
<dbReference type="PATRIC" id="fig|1391653.3.peg.2951"/>
<sequence>MSEESLVVSPTADPRLVRLPDGRTASPPKGWALLPPGDPGMTRRVKAAGPSWTVIEQKGRKKFSKGVWAPAAHIEAAKAELEVERADPAYARRREQDAARRVKKQDAYVHDFADSVFRLLRFSRTFHARAIELAAAVTAHATPVGSGTVARTERIPVEQRAEAAVIAWMRHQTTAYDDMKVARVKGARREVRRELAEISRAVLELHRRDVPHGVASCPLCSALARLPA</sequence>
<evidence type="ECO:0000313" key="3">
    <source>
        <dbReference type="EMBL" id="AKU92446.1"/>
    </source>
</evidence>
<evidence type="ECO:0000256" key="1">
    <source>
        <dbReference type="SAM" id="MobiDB-lite"/>
    </source>
</evidence>
<dbReference type="EMBL" id="CP012332">
    <property type="protein sequence ID" value="AKU92446.1"/>
    <property type="molecule type" value="Genomic_DNA"/>
</dbReference>
<proteinExistence type="predicted"/>
<reference evidence="3 4" key="1">
    <citation type="submission" date="2015-08" db="EMBL/GenBank/DDBJ databases">
        <authorList>
            <person name="Babu N.S."/>
            <person name="Beckwith C.J."/>
            <person name="Beseler K.G."/>
            <person name="Brison A."/>
            <person name="Carone J.V."/>
            <person name="Caskin T.P."/>
            <person name="Diamond M."/>
            <person name="Durham M.E."/>
            <person name="Foxe J.M."/>
            <person name="Go M."/>
            <person name="Henderson B.A."/>
            <person name="Jones I.B."/>
            <person name="McGettigan J.A."/>
            <person name="Micheletti S.J."/>
            <person name="Nasrallah M.E."/>
            <person name="Ortiz D."/>
            <person name="Piller C.R."/>
            <person name="Privatt S.R."/>
            <person name="Schneider S.L."/>
            <person name="Sharp S."/>
            <person name="Smith T.C."/>
            <person name="Stanton J.D."/>
            <person name="Ullery H.E."/>
            <person name="Wilson R.J."/>
            <person name="Serrano M.G."/>
            <person name="Buck G."/>
            <person name="Lee V."/>
            <person name="Wang Y."/>
            <person name="Carvalho R."/>
            <person name="Voegtly L."/>
            <person name="Shi R."/>
            <person name="Duckworth R."/>
            <person name="Johnson A."/>
            <person name="Loviza R."/>
            <person name="Walstead R."/>
            <person name="Shah Z."/>
            <person name="Kiflezghi M."/>
            <person name="Wade K."/>
            <person name="Ball S.L."/>
            <person name="Bradley K.W."/>
            <person name="Asai D.J."/>
            <person name="Bowman C.A."/>
            <person name="Russell D.A."/>
            <person name="Pope W.H."/>
            <person name="Jacobs-Sera D."/>
            <person name="Hendrix R.W."/>
            <person name="Hatfull G.F."/>
        </authorList>
    </citation>
    <scope>NUCLEOTIDE SEQUENCE [LARGE SCALE GENOMIC DNA]</scope>
    <source>
        <strain evidence="3 4">DSM 27710</strain>
    </source>
</reference>
<dbReference type="Proteomes" id="UP000055590">
    <property type="component" value="Chromosome"/>
</dbReference>
<dbReference type="KEGG" id="vin:AKJ08_2833"/>
<dbReference type="RefSeq" id="WP_050726614.1">
    <property type="nucleotide sequence ID" value="NZ_CP012332.1"/>
</dbReference>
<dbReference type="STRING" id="1391653.AKJ08_2833"/>
<name>A0A0K1PGA0_9BACT</name>
<accession>A0A0K1PGA0</accession>
<protein>
    <recommendedName>
        <fullName evidence="2">DUF2293 domain-containing protein</fullName>
    </recommendedName>
</protein>
<dbReference type="AlphaFoldDB" id="A0A0K1PGA0"/>
<feature type="region of interest" description="Disordered" evidence="1">
    <location>
        <begin position="1"/>
        <end position="40"/>
    </location>
</feature>
<dbReference type="Pfam" id="PF10056">
    <property type="entry name" value="DUF2293"/>
    <property type="match status" value="1"/>
</dbReference>
<feature type="domain" description="DUF2293" evidence="2">
    <location>
        <begin position="122"/>
        <end position="205"/>
    </location>
</feature>
<keyword evidence="4" id="KW-1185">Reference proteome</keyword>
<evidence type="ECO:0000313" key="4">
    <source>
        <dbReference type="Proteomes" id="UP000055590"/>
    </source>
</evidence>
<organism evidence="3 4">
    <name type="scientific">Vulgatibacter incomptus</name>
    <dbReference type="NCBI Taxonomy" id="1391653"/>
    <lineage>
        <taxon>Bacteria</taxon>
        <taxon>Pseudomonadati</taxon>
        <taxon>Myxococcota</taxon>
        <taxon>Myxococcia</taxon>
        <taxon>Myxococcales</taxon>
        <taxon>Cystobacterineae</taxon>
        <taxon>Vulgatibacteraceae</taxon>
        <taxon>Vulgatibacter</taxon>
    </lineage>
</organism>